<evidence type="ECO:0000313" key="2">
    <source>
        <dbReference type="EMBL" id="MBS4223900.1"/>
    </source>
</evidence>
<dbReference type="InterPro" id="IPR037522">
    <property type="entry name" value="HD_GYP_dom"/>
</dbReference>
<dbReference type="SUPFAM" id="SSF109604">
    <property type="entry name" value="HD-domain/PDEase-like"/>
    <property type="match status" value="1"/>
</dbReference>
<keyword evidence="3" id="KW-1185">Reference proteome</keyword>
<organism evidence="2 3">
    <name type="scientific">Lederbergia citrea</name>
    <dbReference type="NCBI Taxonomy" id="2833581"/>
    <lineage>
        <taxon>Bacteria</taxon>
        <taxon>Bacillati</taxon>
        <taxon>Bacillota</taxon>
        <taxon>Bacilli</taxon>
        <taxon>Bacillales</taxon>
        <taxon>Bacillaceae</taxon>
        <taxon>Lederbergia</taxon>
    </lineage>
</organism>
<dbReference type="PANTHER" id="PTHR43155">
    <property type="entry name" value="CYCLIC DI-GMP PHOSPHODIESTERASE PA4108-RELATED"/>
    <property type="match status" value="1"/>
</dbReference>
<feature type="domain" description="HD-GYP" evidence="1">
    <location>
        <begin position="119"/>
        <end position="316"/>
    </location>
</feature>
<dbReference type="AlphaFoldDB" id="A0A942UM56"/>
<dbReference type="SMART" id="SM00471">
    <property type="entry name" value="HDc"/>
    <property type="match status" value="1"/>
</dbReference>
<evidence type="ECO:0000259" key="1">
    <source>
        <dbReference type="PROSITE" id="PS51832"/>
    </source>
</evidence>
<dbReference type="Pfam" id="PF13487">
    <property type="entry name" value="HD_5"/>
    <property type="match status" value="1"/>
</dbReference>
<dbReference type="EMBL" id="JAGYPN010000002">
    <property type="protein sequence ID" value="MBS4223900.1"/>
    <property type="molecule type" value="Genomic_DNA"/>
</dbReference>
<dbReference type="InterPro" id="IPR003607">
    <property type="entry name" value="HD/PDEase_dom"/>
</dbReference>
<proteinExistence type="predicted"/>
<sequence length="362" mass="41033">MKVKVKDLQTGCVLQKDVMGKTSHPLIPAKTILTKEHIEVLLAFLVKEVEIRSKLENGEHFKVVGNEDSGIIMPESAPSSFLDYYQQAVKLYKKEYQSWQAGLNVDISIIRSIIIPLLEKSEEDREWIRIIHLYSNKDDYPFHHAISVSLIAGYIAKGLGYDKGQYTQVALAGCLADCGMAKMSAKTLFKEDPLTGYEWKEIKKHPINSYQMIKNNSLLKPETKLAILQHHERLDGTGYPIGVSGNRVHMHSQIVAIADIYHAMTTERHYKQHPLSPFRTLQIMEEDLFGQFHMSIIKVLASAITSLSVGTVVKLSDDRIGEIVFVKSEALTRPLIKIKNTEEIIDLEKNRHTYISDVIFSS</sequence>
<accession>A0A942UM56</accession>
<dbReference type="CDD" id="cd00077">
    <property type="entry name" value="HDc"/>
    <property type="match status" value="1"/>
</dbReference>
<comment type="caution">
    <text evidence="2">The sequence shown here is derived from an EMBL/GenBank/DDBJ whole genome shotgun (WGS) entry which is preliminary data.</text>
</comment>
<dbReference type="RefSeq" id="WP_213098874.1">
    <property type="nucleotide sequence ID" value="NZ_JAGYPN010000002.1"/>
</dbReference>
<dbReference type="PANTHER" id="PTHR43155:SF2">
    <property type="entry name" value="CYCLIC DI-GMP PHOSPHODIESTERASE PA4108"/>
    <property type="match status" value="1"/>
</dbReference>
<protein>
    <submittedName>
        <fullName evidence="2">HD domain-containing protein</fullName>
    </submittedName>
</protein>
<reference evidence="2 3" key="1">
    <citation type="submission" date="2021-05" db="EMBL/GenBank/DDBJ databases">
        <title>Novel Bacillus species.</title>
        <authorList>
            <person name="Liu G."/>
        </authorList>
    </citation>
    <scope>NUCLEOTIDE SEQUENCE [LARGE SCALE GENOMIC DNA]</scope>
    <source>
        <strain evidence="2 3">FJAT-49682</strain>
    </source>
</reference>
<dbReference type="PROSITE" id="PS51832">
    <property type="entry name" value="HD_GYP"/>
    <property type="match status" value="1"/>
</dbReference>
<dbReference type="Gene3D" id="1.10.3210.10">
    <property type="entry name" value="Hypothetical protein af1432"/>
    <property type="match status" value="1"/>
</dbReference>
<dbReference type="Proteomes" id="UP000676456">
    <property type="component" value="Unassembled WGS sequence"/>
</dbReference>
<gene>
    <name evidence="2" type="ORF">KHA91_14185</name>
</gene>
<evidence type="ECO:0000313" key="3">
    <source>
        <dbReference type="Proteomes" id="UP000676456"/>
    </source>
</evidence>
<name>A0A942UM56_9BACI</name>